<proteinExistence type="predicted"/>
<organism evidence="1 2">
    <name type="scientific">Frondihabitans australicus</name>
    <dbReference type="NCBI Taxonomy" id="386892"/>
    <lineage>
        <taxon>Bacteria</taxon>
        <taxon>Bacillati</taxon>
        <taxon>Actinomycetota</taxon>
        <taxon>Actinomycetes</taxon>
        <taxon>Micrococcales</taxon>
        <taxon>Microbacteriaceae</taxon>
        <taxon>Frondihabitans</taxon>
    </lineage>
</organism>
<reference evidence="1 2" key="1">
    <citation type="submission" date="2018-10" db="EMBL/GenBank/DDBJ databases">
        <title>Sequencing the genomes of 1000 actinobacteria strains.</title>
        <authorList>
            <person name="Klenk H.-P."/>
        </authorList>
    </citation>
    <scope>NUCLEOTIDE SEQUENCE [LARGE SCALE GENOMIC DNA]</scope>
    <source>
        <strain evidence="1 2">DSM 17894</strain>
    </source>
</reference>
<dbReference type="EMBL" id="RBKS01000001">
    <property type="protein sequence ID" value="RKR73402.1"/>
    <property type="molecule type" value="Genomic_DNA"/>
</dbReference>
<protein>
    <submittedName>
        <fullName evidence="1">Uncharacterized protein</fullName>
    </submittedName>
</protein>
<comment type="caution">
    <text evidence="1">The sequence shown here is derived from an EMBL/GenBank/DDBJ whole genome shotgun (WGS) entry which is preliminary data.</text>
</comment>
<dbReference type="AlphaFoldDB" id="A0A495IBU9"/>
<dbReference type="OrthoDB" id="3540641at2"/>
<accession>A0A495IBU9</accession>
<keyword evidence="2" id="KW-1185">Reference proteome</keyword>
<sequence>MSGRHISLSLTGDEIFILRAALLLWGDLPAVPETLAVALGFEDQRDFAQSRRPLMESFRADAGLTVEDWDRVLAATETIFVSHRWGLGAEWRRRTAYSDEMTLHLLRGVSRRLALARQDGDDREVR</sequence>
<dbReference type="RefSeq" id="WP_121368270.1">
    <property type="nucleotide sequence ID" value="NZ_RBKS01000001.1"/>
</dbReference>
<evidence type="ECO:0000313" key="2">
    <source>
        <dbReference type="Proteomes" id="UP000280008"/>
    </source>
</evidence>
<name>A0A495IBU9_9MICO</name>
<evidence type="ECO:0000313" key="1">
    <source>
        <dbReference type="EMBL" id="RKR73402.1"/>
    </source>
</evidence>
<dbReference type="Proteomes" id="UP000280008">
    <property type="component" value="Unassembled WGS sequence"/>
</dbReference>
<gene>
    <name evidence="1" type="ORF">C8E83_0494</name>
</gene>